<feature type="coiled-coil region" evidence="1">
    <location>
        <begin position="375"/>
        <end position="405"/>
    </location>
</feature>
<dbReference type="EMBL" id="CP018076">
    <property type="protein sequence ID" value="APE42809.1"/>
    <property type="molecule type" value="Genomic_DNA"/>
</dbReference>
<proteinExistence type="predicted"/>
<keyword evidence="1" id="KW-0175">Coiled coil</keyword>
<evidence type="ECO:0008006" key="5">
    <source>
        <dbReference type="Google" id="ProtNLM"/>
    </source>
</evidence>
<gene>
    <name evidence="3" type="ORF">BOO69_04765</name>
</gene>
<evidence type="ECO:0000256" key="2">
    <source>
        <dbReference type="SAM" id="SignalP"/>
    </source>
</evidence>
<name>A0A1J0WER5_9RHOB</name>
<feature type="chain" id="PRO_5012633708" description="Tail fiber domain-containing protein" evidence="2">
    <location>
        <begin position="30"/>
        <end position="406"/>
    </location>
</feature>
<organism evidence="3 4">
    <name type="scientific">Sulfitobacter alexandrii</name>
    <dbReference type="NCBI Taxonomy" id="1917485"/>
    <lineage>
        <taxon>Bacteria</taxon>
        <taxon>Pseudomonadati</taxon>
        <taxon>Pseudomonadota</taxon>
        <taxon>Alphaproteobacteria</taxon>
        <taxon>Rhodobacterales</taxon>
        <taxon>Roseobacteraceae</taxon>
        <taxon>Sulfitobacter</taxon>
    </lineage>
</organism>
<dbReference type="OrthoDB" id="4463518at2"/>
<dbReference type="Proteomes" id="UP000181897">
    <property type="component" value="Chromosome"/>
</dbReference>
<dbReference type="RefSeq" id="WP_071970794.1">
    <property type="nucleotide sequence ID" value="NZ_CP018076.1"/>
</dbReference>
<feature type="signal peptide" evidence="2">
    <location>
        <begin position="1"/>
        <end position="29"/>
    </location>
</feature>
<protein>
    <recommendedName>
        <fullName evidence="5">Tail fiber domain-containing protein</fullName>
    </recommendedName>
</protein>
<evidence type="ECO:0000256" key="1">
    <source>
        <dbReference type="SAM" id="Coils"/>
    </source>
</evidence>
<dbReference type="STRING" id="1917485.BOO69_04765"/>
<keyword evidence="4" id="KW-1185">Reference proteome</keyword>
<accession>A0A1J0WER5</accession>
<evidence type="ECO:0000313" key="4">
    <source>
        <dbReference type="Proteomes" id="UP000181897"/>
    </source>
</evidence>
<reference evidence="3 4" key="1">
    <citation type="submission" date="2016-11" db="EMBL/GenBank/DDBJ databases">
        <title>Complete genome sequence of Sulfitobacter sp. AM1-D1, a toxic bacteria associated with marine dinoflagellate Alexandrium minutum in East China Sea.</title>
        <authorList>
            <person name="Yang Q."/>
            <person name="Zhang X."/>
            <person name="Tian X."/>
        </authorList>
    </citation>
    <scope>NUCLEOTIDE SEQUENCE [LARGE SCALE GENOMIC DNA]</scope>
    <source>
        <strain evidence="3 4">AM1-D1</strain>
    </source>
</reference>
<sequence>MISFQYIRHFRSIPSLAVGLAMSVGAAQADQVIPDDLIVVRDLCVGSAQCEDGEAFGNTDLKIKSFSPQLQFFDTSIGAPSWSILTNRDSLPGFTIQHDDSGRTPFEVAPGAATNTLFLGNTFKVGIGTSVPEANLDISGQNPTVSIRLKNNAWTQGGFSLNVDSLGVFLKDENDGRTPFAVDTGAPTDSLYIRSDGKVGLGTFAPQEKLHIVTTTPNTDSFALFDAQGAGSDSAFRIRQNGTIPTTWEFRNQQSSGRLNVGIAGGNTPFKIDNTAANNLLRLGRNGRPDEVVVTGTLVVNNTEMNVPDYVFADDYALRPLAEVRAFIDANSHLPEVPSEAEIRAEGVDLTQMQMTLLKKVEELTLYTLEQDATIADLKAKAARSEAQAAKIEALEARLTQLEATR</sequence>
<evidence type="ECO:0000313" key="3">
    <source>
        <dbReference type="EMBL" id="APE42809.1"/>
    </source>
</evidence>
<keyword evidence="2" id="KW-0732">Signal</keyword>
<dbReference type="AlphaFoldDB" id="A0A1J0WER5"/>
<dbReference type="KEGG" id="suam:BOO69_04765"/>